<evidence type="ECO:0000256" key="1">
    <source>
        <dbReference type="SAM" id="MobiDB-lite"/>
    </source>
</evidence>
<name>A0A8H5Y0G4_9HYPO</name>
<reference evidence="2 3" key="1">
    <citation type="submission" date="2020-05" db="EMBL/GenBank/DDBJ databases">
        <title>Identification and distribution of gene clusters putatively required for synthesis of sphingolipid metabolism inhibitors in phylogenetically diverse species of the filamentous fungus Fusarium.</title>
        <authorList>
            <person name="Kim H.-S."/>
            <person name="Busman M."/>
            <person name="Brown D.W."/>
            <person name="Divon H."/>
            <person name="Uhlig S."/>
            <person name="Proctor R.H."/>
        </authorList>
    </citation>
    <scope>NUCLEOTIDE SEQUENCE [LARGE SCALE GENOMIC DNA]</scope>
    <source>
        <strain evidence="2 3">NRRL 66235</strain>
    </source>
</reference>
<sequence>MASDYSESDFGEDDDILVIGIDFGTTYSGVAWASQADFESQHINLITSWPGSGREEGKAPTELYYEDGKISWGFEIDSDIDPIKWFKLLLLKEEDLSPELRSSEFLLRARKMMRENDKTAIDLISDYLRMIWNHTLETINKDRGSVVEALQFHAAKKAGILDRRNAGETKLTFAPEPEAAALSTLCEPGRGTKANEVYLVCDAGGGTVDLITYKIGSVNPILMDEAVEGSGGLCGGIFIDEAFEYMIKNRLGRRWDRLSRAGIKELLKGEWELSIKPQFKPTNSSKEYLVSVPAEAFGKEKKLTDTVKEPYIKNGRIHFSESHIKKAFSQVLDDIDKLIDAQVLKSRDQGQPLSGIILVGGLGSSPYLYDHLKMRHEKAGIKILQSTGMRPRTAICRGAVYKGFHDGAASGINADGSHDNIRLPIRVTSTISRASYGHEFSMPFIEGQHLVKDKKWCELEKVYKAQNQMKWYLVRGENVSTKEPISQSFYSLHNGQFNGKWDMELLQCEDDVPPSRLEHSVKRFATIDCKTNKTLSMLRDYKNLSGETFKALDFEVRMVPSGAAVEFGVFIDGKRVGKSDVYIHSNRQLYRGFEWSFAFRRDEAFDTVERADGQTCSTSGMGAPRRRDWDDDDQ</sequence>
<comment type="caution">
    <text evidence="2">The sequence shown here is derived from an EMBL/GenBank/DDBJ whole genome shotgun (WGS) entry which is preliminary data.</text>
</comment>
<gene>
    <name evidence="2" type="ORF">FMUND_13043</name>
</gene>
<proteinExistence type="predicted"/>
<dbReference type="PANTHER" id="PTHR14187">
    <property type="entry name" value="ALPHA KINASE/ELONGATION FACTOR 2 KINASE"/>
    <property type="match status" value="1"/>
</dbReference>
<feature type="compositionally biased region" description="Basic and acidic residues" evidence="1">
    <location>
        <begin position="625"/>
        <end position="634"/>
    </location>
</feature>
<dbReference type="PANTHER" id="PTHR14187:SF5">
    <property type="entry name" value="HEAT SHOCK 70 KDA PROTEIN 12A"/>
    <property type="match status" value="1"/>
</dbReference>
<feature type="region of interest" description="Disordered" evidence="1">
    <location>
        <begin position="611"/>
        <end position="634"/>
    </location>
</feature>
<evidence type="ECO:0000313" key="3">
    <source>
        <dbReference type="Proteomes" id="UP000544331"/>
    </source>
</evidence>
<dbReference type="AlphaFoldDB" id="A0A8H5Y0G4"/>
<dbReference type="InterPro" id="IPR043129">
    <property type="entry name" value="ATPase_NBD"/>
</dbReference>
<dbReference type="Proteomes" id="UP000544331">
    <property type="component" value="Unassembled WGS sequence"/>
</dbReference>
<evidence type="ECO:0000313" key="2">
    <source>
        <dbReference type="EMBL" id="KAF5703344.1"/>
    </source>
</evidence>
<protein>
    <submittedName>
        <fullName evidence="2">Actin-like ATPase domain-containing protein</fullName>
    </submittedName>
</protein>
<dbReference type="EMBL" id="JAAOAN010000574">
    <property type="protein sequence ID" value="KAF5703344.1"/>
    <property type="molecule type" value="Genomic_DNA"/>
</dbReference>
<dbReference type="Gene3D" id="3.30.420.40">
    <property type="match status" value="1"/>
</dbReference>
<accession>A0A8H5Y0G4</accession>
<dbReference type="CDD" id="cd10170">
    <property type="entry name" value="ASKHA_NBD_HSP70"/>
    <property type="match status" value="1"/>
</dbReference>
<organism evidence="2 3">
    <name type="scientific">Fusarium mundagurra</name>
    <dbReference type="NCBI Taxonomy" id="1567541"/>
    <lineage>
        <taxon>Eukaryota</taxon>
        <taxon>Fungi</taxon>
        <taxon>Dikarya</taxon>
        <taxon>Ascomycota</taxon>
        <taxon>Pezizomycotina</taxon>
        <taxon>Sordariomycetes</taxon>
        <taxon>Hypocreomycetidae</taxon>
        <taxon>Hypocreales</taxon>
        <taxon>Nectriaceae</taxon>
        <taxon>Fusarium</taxon>
        <taxon>Fusarium fujikuroi species complex</taxon>
    </lineage>
</organism>
<dbReference type="SUPFAM" id="SSF53067">
    <property type="entry name" value="Actin-like ATPase domain"/>
    <property type="match status" value="2"/>
</dbReference>
<dbReference type="OrthoDB" id="2963168at2759"/>
<keyword evidence="3" id="KW-1185">Reference proteome</keyword>